<gene>
    <name evidence="1" type="ORF">UFOVP236_6</name>
</gene>
<name>A0A6J7WTU5_9CAUD</name>
<evidence type="ECO:0000313" key="1">
    <source>
        <dbReference type="EMBL" id="CAB5220235.1"/>
    </source>
</evidence>
<proteinExistence type="predicted"/>
<dbReference type="InterPro" id="IPR011604">
    <property type="entry name" value="PDDEXK-like_dom_sf"/>
</dbReference>
<sequence length="279" mass="31569">MNLTNLKGLPDAFVAAVRNDPYKGGGDISVTKLIDAPQRRALYGKFKDFVVEDVSDRVWSLLGQAVHTVLERAATSALVEERLYMDVDGWQLSGQFDRLHVADECIQDWKVTSTYKAQGDESWTRQLNILRMLAIHNGHKVSKLQVVAIFRDWQKSKAERDPNYPQANVGVIELPVWDDAEAMAYIKNRVAMHKAAQNGTFVPCSDDERWYAGTTYALMKEGGKRATKVSDKKEDLGEPSKGFFIEERKGGYRRCEGYCEVAPFCPQLAAEREQQKETQ</sequence>
<evidence type="ECO:0008006" key="2">
    <source>
        <dbReference type="Google" id="ProtNLM"/>
    </source>
</evidence>
<dbReference type="EMBL" id="LR798284">
    <property type="protein sequence ID" value="CAB5220235.1"/>
    <property type="molecule type" value="Genomic_DNA"/>
</dbReference>
<accession>A0A6J7WTU5</accession>
<protein>
    <recommendedName>
        <fullName evidence="2">PD-(D/E)XK nuclease superfamily</fullName>
    </recommendedName>
</protein>
<dbReference type="Gene3D" id="3.90.320.10">
    <property type="match status" value="1"/>
</dbReference>
<reference evidence="1" key="1">
    <citation type="submission" date="2020-05" db="EMBL/GenBank/DDBJ databases">
        <authorList>
            <person name="Chiriac C."/>
            <person name="Salcher M."/>
            <person name="Ghai R."/>
            <person name="Kavagutti S V."/>
        </authorList>
    </citation>
    <scope>NUCLEOTIDE SEQUENCE</scope>
</reference>
<organism evidence="1">
    <name type="scientific">uncultured Caudovirales phage</name>
    <dbReference type="NCBI Taxonomy" id="2100421"/>
    <lineage>
        <taxon>Viruses</taxon>
        <taxon>Duplodnaviria</taxon>
        <taxon>Heunggongvirae</taxon>
        <taxon>Uroviricota</taxon>
        <taxon>Caudoviricetes</taxon>
        <taxon>Peduoviridae</taxon>
        <taxon>Maltschvirus</taxon>
        <taxon>Maltschvirus maltsch</taxon>
    </lineage>
</organism>